<dbReference type="PRINTS" id="PR00347">
    <property type="entry name" value="THAUMATIN"/>
</dbReference>
<dbReference type="EMBL" id="JAVXUO010000639">
    <property type="protein sequence ID" value="KAK2990491.1"/>
    <property type="molecule type" value="Genomic_DNA"/>
</dbReference>
<keyword evidence="1" id="KW-1133">Transmembrane helix</keyword>
<accession>A0AA88S1X9</accession>
<dbReference type="InterPro" id="IPR001938">
    <property type="entry name" value="Thaumatin"/>
</dbReference>
<organism evidence="2 3">
    <name type="scientific">Escallonia rubra</name>
    <dbReference type="NCBI Taxonomy" id="112253"/>
    <lineage>
        <taxon>Eukaryota</taxon>
        <taxon>Viridiplantae</taxon>
        <taxon>Streptophyta</taxon>
        <taxon>Embryophyta</taxon>
        <taxon>Tracheophyta</taxon>
        <taxon>Spermatophyta</taxon>
        <taxon>Magnoliopsida</taxon>
        <taxon>eudicotyledons</taxon>
        <taxon>Gunneridae</taxon>
        <taxon>Pentapetalae</taxon>
        <taxon>asterids</taxon>
        <taxon>campanulids</taxon>
        <taxon>Escalloniales</taxon>
        <taxon>Escalloniaceae</taxon>
        <taxon>Escallonia</taxon>
    </lineage>
</organism>
<evidence type="ECO:0000313" key="2">
    <source>
        <dbReference type="EMBL" id="KAK2990491.1"/>
    </source>
</evidence>
<feature type="transmembrane region" description="Helical" evidence="1">
    <location>
        <begin position="292"/>
        <end position="311"/>
    </location>
</feature>
<comment type="caution">
    <text evidence="2">The sequence shown here is derived from an EMBL/GenBank/DDBJ whole genome shotgun (WGS) entry which is preliminary data.</text>
</comment>
<gene>
    <name evidence="2" type="ORF">RJ640_004193</name>
</gene>
<name>A0AA88S1X9_9ASTE</name>
<reference evidence="2" key="1">
    <citation type="submission" date="2022-12" db="EMBL/GenBank/DDBJ databases">
        <title>Draft genome assemblies for two species of Escallonia (Escalloniales).</title>
        <authorList>
            <person name="Chanderbali A."/>
            <person name="Dervinis C."/>
            <person name="Anghel I."/>
            <person name="Soltis D."/>
            <person name="Soltis P."/>
            <person name="Zapata F."/>
        </authorList>
    </citation>
    <scope>NUCLEOTIDE SEQUENCE</scope>
    <source>
        <strain evidence="2">UCBG92.1500</strain>
        <tissue evidence="2">Leaf</tissue>
    </source>
</reference>
<dbReference type="Pfam" id="PF00314">
    <property type="entry name" value="Thaumatin"/>
    <property type="match status" value="1"/>
</dbReference>
<keyword evidence="3" id="KW-1185">Reference proteome</keyword>
<dbReference type="Gene3D" id="2.60.110.10">
    <property type="entry name" value="Thaumatin"/>
    <property type="match status" value="1"/>
</dbReference>
<dbReference type="InterPro" id="IPR017949">
    <property type="entry name" value="Thaumatin_CS"/>
</dbReference>
<evidence type="ECO:0008006" key="4">
    <source>
        <dbReference type="Google" id="ProtNLM"/>
    </source>
</evidence>
<sequence length="335" mass="35370">MQGDNEVDLVVKTAVTQHTCTRVHKNKHVTSTWLAARYSKDFRLNPNMKVAGVYSTSLKLSNECTYTVWPGVVSGHGTLPLATTTFTLEQGESASLFIPASWSGQLWARTLCSYDLTGRFNCLTGDCGTGSEECASAQTVPPVTVAKFNISGDGGLDFYGVSAARGYNLAILVVPQGDDEGNCMATACVNAPDGPSETSGSCTATCFAFGDPANCCIGADAPADTCEPSNYSLYFGSWCPRAYRCVDDDGKEKNRAFACSLADYHITFCPHPSLATGHKVAAGSSAAKTKRVIVIVLVVAVMVIAILLTALKILARGPRVGIVSAVYTALGLLFT</sequence>
<dbReference type="PROSITE" id="PS51367">
    <property type="entry name" value="THAUMATIN_2"/>
    <property type="match status" value="1"/>
</dbReference>
<dbReference type="PROSITE" id="PS00316">
    <property type="entry name" value="THAUMATIN_1"/>
    <property type="match status" value="1"/>
</dbReference>
<dbReference type="Proteomes" id="UP001187471">
    <property type="component" value="Unassembled WGS sequence"/>
</dbReference>
<dbReference type="AlphaFoldDB" id="A0AA88S1X9"/>
<keyword evidence="1" id="KW-0812">Transmembrane</keyword>
<evidence type="ECO:0000256" key="1">
    <source>
        <dbReference type="SAM" id="Phobius"/>
    </source>
</evidence>
<dbReference type="InterPro" id="IPR037176">
    <property type="entry name" value="Osmotin/thaumatin-like_sf"/>
</dbReference>
<keyword evidence="1" id="KW-0472">Membrane</keyword>
<protein>
    <recommendedName>
        <fullName evidence="4">Thaumatin-like protein</fullName>
    </recommendedName>
</protein>
<dbReference type="SMART" id="SM00205">
    <property type="entry name" value="THN"/>
    <property type="match status" value="1"/>
</dbReference>
<proteinExistence type="predicted"/>
<evidence type="ECO:0000313" key="3">
    <source>
        <dbReference type="Proteomes" id="UP001187471"/>
    </source>
</evidence>
<dbReference type="PANTHER" id="PTHR31048">
    <property type="entry name" value="OS03G0233200 PROTEIN"/>
    <property type="match status" value="1"/>
</dbReference>
<dbReference type="SUPFAM" id="SSF49870">
    <property type="entry name" value="Osmotin, thaumatin-like protein"/>
    <property type="match status" value="1"/>
</dbReference>